<keyword evidence="2" id="KW-1185">Reference proteome</keyword>
<evidence type="ECO:0000313" key="2">
    <source>
        <dbReference type="Proteomes" id="UP000297910"/>
    </source>
</evidence>
<protein>
    <recommendedName>
        <fullName evidence="3">Glycosyl transferase family 1 domain-containing protein</fullName>
    </recommendedName>
</protein>
<name>A0A4Z1G0R0_9HELO</name>
<dbReference type="AlphaFoldDB" id="A0A4Z1G0R0"/>
<sequence>MPPTKGATRMPTLMLAAIKGITTLITDSPLVEASNYFPAPYRFGNTSSELSETVERILTTGPPVSEKGEYLKRVMSKTISGDVFRTNLVKAWSEISLVVEGERGGEYV</sequence>
<comment type="caution">
    <text evidence="1">The sequence shown here is derived from an EMBL/GenBank/DDBJ whole genome shotgun (WGS) entry which is preliminary data.</text>
</comment>
<evidence type="ECO:0008006" key="3">
    <source>
        <dbReference type="Google" id="ProtNLM"/>
    </source>
</evidence>
<organism evidence="1 2">
    <name type="scientific">Botrytis paeoniae</name>
    <dbReference type="NCBI Taxonomy" id="278948"/>
    <lineage>
        <taxon>Eukaryota</taxon>
        <taxon>Fungi</taxon>
        <taxon>Dikarya</taxon>
        <taxon>Ascomycota</taxon>
        <taxon>Pezizomycotina</taxon>
        <taxon>Leotiomycetes</taxon>
        <taxon>Helotiales</taxon>
        <taxon>Sclerotiniaceae</taxon>
        <taxon>Botrytis</taxon>
    </lineage>
</organism>
<proteinExistence type="predicted"/>
<dbReference type="Proteomes" id="UP000297910">
    <property type="component" value="Unassembled WGS sequence"/>
</dbReference>
<gene>
    <name evidence="1" type="ORF">BPAE_0019g00760</name>
</gene>
<reference evidence="1 2" key="1">
    <citation type="submission" date="2017-12" db="EMBL/GenBank/DDBJ databases">
        <title>Comparative genomics of Botrytis spp.</title>
        <authorList>
            <person name="Valero-Jimenez C.A."/>
            <person name="Tapia P."/>
            <person name="Veloso J."/>
            <person name="Silva-Moreno E."/>
            <person name="Staats M."/>
            <person name="Valdes J.H."/>
            <person name="Van Kan J.A.L."/>
        </authorList>
    </citation>
    <scope>NUCLEOTIDE SEQUENCE [LARGE SCALE GENOMIC DNA]</scope>
    <source>
        <strain evidence="1 2">Bp0003</strain>
    </source>
</reference>
<evidence type="ECO:0000313" key="1">
    <source>
        <dbReference type="EMBL" id="TGO29100.1"/>
    </source>
</evidence>
<accession>A0A4Z1G0R0</accession>
<dbReference type="EMBL" id="PQXI01000019">
    <property type="protein sequence ID" value="TGO29100.1"/>
    <property type="molecule type" value="Genomic_DNA"/>
</dbReference>